<evidence type="ECO:0000313" key="1">
    <source>
        <dbReference type="EMBL" id="CUP25063.1"/>
    </source>
</evidence>
<dbReference type="STRING" id="39482.ERS852491_04657"/>
<evidence type="ECO:0000313" key="2">
    <source>
        <dbReference type="Proteomes" id="UP000095544"/>
    </source>
</evidence>
<dbReference type="OrthoDB" id="2637769at2"/>
<proteinExistence type="predicted"/>
<reference evidence="1 2" key="1">
    <citation type="submission" date="2015-09" db="EMBL/GenBank/DDBJ databases">
        <authorList>
            <consortium name="Pathogen Informatics"/>
        </authorList>
    </citation>
    <scope>NUCLEOTIDE SEQUENCE [LARGE SCALE GENOMIC DNA]</scope>
    <source>
        <strain evidence="1 2">2789STDY5834876</strain>
    </source>
</reference>
<dbReference type="AlphaFoldDB" id="A0A174LLP7"/>
<organism evidence="1 2">
    <name type="scientific">Faecalicatena contorta</name>
    <dbReference type="NCBI Taxonomy" id="39482"/>
    <lineage>
        <taxon>Bacteria</taxon>
        <taxon>Bacillati</taxon>
        <taxon>Bacillota</taxon>
        <taxon>Clostridia</taxon>
        <taxon>Lachnospirales</taxon>
        <taxon>Lachnospiraceae</taxon>
        <taxon>Faecalicatena</taxon>
    </lineage>
</organism>
<dbReference type="Proteomes" id="UP000095544">
    <property type="component" value="Unassembled WGS sequence"/>
</dbReference>
<accession>A0A174LLP7</accession>
<dbReference type="EMBL" id="CYZU01000071">
    <property type="protein sequence ID" value="CUP25063.1"/>
    <property type="molecule type" value="Genomic_DNA"/>
</dbReference>
<dbReference type="RefSeq" id="WP_055155110.1">
    <property type="nucleotide sequence ID" value="NZ_CYZU01000071.1"/>
</dbReference>
<gene>
    <name evidence="1" type="ORF">ERS852491_04657</name>
</gene>
<name>A0A174LLP7_9FIRM</name>
<protein>
    <submittedName>
        <fullName evidence="1">Uncharacterized protein</fullName>
    </submittedName>
</protein>
<sequence length="124" mass="14208">MRLKRSRVRTYFHKIRTVKKDKEGSTYEEYGNATSFQGEVWPASGKVQAAMYGDKLSYIRNIKIAGTYETVTDSNGKVHYVYPGGLDITESDGLCLYVTENNDPDYKIISIKPYQPLRLEAERL</sequence>